<gene>
    <name evidence="2" type="ORF">ZHAS_00007306</name>
</gene>
<name>A0A084VPN1_ANOSI</name>
<evidence type="ECO:0000313" key="3">
    <source>
        <dbReference type="EnsemblMetazoa" id="ASIC007306-PA"/>
    </source>
</evidence>
<evidence type="ECO:0000313" key="2">
    <source>
        <dbReference type="EMBL" id="KFB39925.1"/>
    </source>
</evidence>
<dbReference type="EnsemblMetazoa" id="ASIC007306-RA">
    <property type="protein sequence ID" value="ASIC007306-PA"/>
    <property type="gene ID" value="ASIC007306"/>
</dbReference>
<keyword evidence="4" id="KW-1185">Reference proteome</keyword>
<accession>A0A084VPN1</accession>
<dbReference type="VEuPathDB" id="VectorBase:ASIC007306"/>
<reference evidence="2 4" key="1">
    <citation type="journal article" date="2014" name="BMC Genomics">
        <title>Genome sequence of Anopheles sinensis provides insight into genetics basis of mosquito competence for malaria parasites.</title>
        <authorList>
            <person name="Zhou D."/>
            <person name="Zhang D."/>
            <person name="Ding G."/>
            <person name="Shi L."/>
            <person name="Hou Q."/>
            <person name="Ye Y."/>
            <person name="Xu Y."/>
            <person name="Zhou H."/>
            <person name="Xiong C."/>
            <person name="Li S."/>
            <person name="Yu J."/>
            <person name="Hong S."/>
            <person name="Yu X."/>
            <person name="Zou P."/>
            <person name="Chen C."/>
            <person name="Chang X."/>
            <person name="Wang W."/>
            <person name="Lv Y."/>
            <person name="Sun Y."/>
            <person name="Ma L."/>
            <person name="Shen B."/>
            <person name="Zhu C."/>
        </authorList>
    </citation>
    <scope>NUCLEOTIDE SEQUENCE [LARGE SCALE GENOMIC DNA]</scope>
</reference>
<feature type="region of interest" description="Disordered" evidence="1">
    <location>
        <begin position="16"/>
        <end position="76"/>
    </location>
</feature>
<reference evidence="3" key="2">
    <citation type="submission" date="2020-05" db="UniProtKB">
        <authorList>
            <consortium name="EnsemblMetazoa"/>
        </authorList>
    </citation>
    <scope>IDENTIFICATION</scope>
</reference>
<dbReference type="EMBL" id="KE524999">
    <property type="protein sequence ID" value="KFB39925.1"/>
    <property type="molecule type" value="Genomic_DNA"/>
</dbReference>
<evidence type="ECO:0000256" key="1">
    <source>
        <dbReference type="SAM" id="MobiDB-lite"/>
    </source>
</evidence>
<organism evidence="2">
    <name type="scientific">Anopheles sinensis</name>
    <name type="common">Mosquito</name>
    <dbReference type="NCBI Taxonomy" id="74873"/>
    <lineage>
        <taxon>Eukaryota</taxon>
        <taxon>Metazoa</taxon>
        <taxon>Ecdysozoa</taxon>
        <taxon>Arthropoda</taxon>
        <taxon>Hexapoda</taxon>
        <taxon>Insecta</taxon>
        <taxon>Pterygota</taxon>
        <taxon>Neoptera</taxon>
        <taxon>Endopterygota</taxon>
        <taxon>Diptera</taxon>
        <taxon>Nematocera</taxon>
        <taxon>Culicoidea</taxon>
        <taxon>Culicidae</taxon>
        <taxon>Anophelinae</taxon>
        <taxon>Anopheles</taxon>
    </lineage>
</organism>
<sequence>MAIRSPAYRRSVCRTHNWNPSHRHTTPSIPVRPISSGPRSDRSSLEEDSFAYSGYRHSSDSTAGEGSEEGPLPGGKLCEVGRFDVHRPQNMFALAERRVHQAYVNGVFPAE</sequence>
<dbReference type="AlphaFoldDB" id="A0A084VPN1"/>
<evidence type="ECO:0000313" key="4">
    <source>
        <dbReference type="Proteomes" id="UP000030765"/>
    </source>
</evidence>
<dbReference type="Proteomes" id="UP000030765">
    <property type="component" value="Unassembled WGS sequence"/>
</dbReference>
<protein>
    <submittedName>
        <fullName evidence="2 3">Uncharacterized protein</fullName>
    </submittedName>
</protein>
<dbReference type="EMBL" id="ATLV01015015">
    <property type="status" value="NOT_ANNOTATED_CDS"/>
    <property type="molecule type" value="Genomic_DNA"/>
</dbReference>
<proteinExistence type="predicted"/>